<evidence type="ECO:0000256" key="4">
    <source>
        <dbReference type="ARBA" id="ARBA00023136"/>
    </source>
</evidence>
<feature type="transmembrane region" description="Helical" evidence="5">
    <location>
        <begin position="58"/>
        <end position="77"/>
    </location>
</feature>
<comment type="caution">
    <text evidence="6">The sequence shown here is derived from an EMBL/GenBank/DDBJ whole genome shotgun (WGS) entry which is preliminary data.</text>
</comment>
<evidence type="ECO:0000256" key="5">
    <source>
        <dbReference type="SAM" id="Phobius"/>
    </source>
</evidence>
<keyword evidence="4 5" id="KW-0472">Membrane</keyword>
<keyword evidence="7" id="KW-1185">Reference proteome</keyword>
<gene>
    <name evidence="6" type="ORF">J2S39_001297</name>
</gene>
<feature type="transmembrane region" description="Helical" evidence="5">
    <location>
        <begin position="84"/>
        <end position="102"/>
    </location>
</feature>
<feature type="transmembrane region" description="Helical" evidence="5">
    <location>
        <begin position="114"/>
        <end position="130"/>
    </location>
</feature>
<dbReference type="Proteomes" id="UP001180840">
    <property type="component" value="Unassembled WGS sequence"/>
</dbReference>
<accession>A0ABU1ZXH6</accession>
<protein>
    <submittedName>
        <fullName evidence="6">Membrane protein YphA (DoxX/SURF4 family)</fullName>
    </submittedName>
</protein>
<evidence type="ECO:0000256" key="1">
    <source>
        <dbReference type="ARBA" id="ARBA00004141"/>
    </source>
</evidence>
<comment type="subcellular location">
    <subcellularLocation>
        <location evidence="1">Membrane</location>
        <topology evidence="1">Multi-pass membrane protein</topology>
    </subcellularLocation>
</comment>
<keyword evidence="3 5" id="KW-1133">Transmembrane helix</keyword>
<dbReference type="EMBL" id="JAVDXZ010000001">
    <property type="protein sequence ID" value="MDR7329621.1"/>
    <property type="molecule type" value="Genomic_DNA"/>
</dbReference>
<evidence type="ECO:0000256" key="3">
    <source>
        <dbReference type="ARBA" id="ARBA00022989"/>
    </source>
</evidence>
<organism evidence="6 7">
    <name type="scientific">Corynebacterium guangdongense</name>
    <dbReference type="NCBI Taxonomy" id="1783348"/>
    <lineage>
        <taxon>Bacteria</taxon>
        <taxon>Bacillati</taxon>
        <taxon>Actinomycetota</taxon>
        <taxon>Actinomycetes</taxon>
        <taxon>Mycobacteriales</taxon>
        <taxon>Corynebacteriaceae</taxon>
        <taxon>Corynebacterium</taxon>
    </lineage>
</organism>
<dbReference type="RefSeq" id="WP_290194564.1">
    <property type="nucleotide sequence ID" value="NZ_CP047654.1"/>
</dbReference>
<keyword evidence="2 5" id="KW-0812">Transmembrane</keyword>
<reference evidence="6" key="1">
    <citation type="submission" date="2023-07" db="EMBL/GenBank/DDBJ databases">
        <title>Sequencing the genomes of 1000 actinobacteria strains.</title>
        <authorList>
            <person name="Klenk H.-P."/>
        </authorList>
    </citation>
    <scope>NUCLEOTIDE SEQUENCE</scope>
    <source>
        <strain evidence="6">DSM 107476</strain>
    </source>
</reference>
<dbReference type="InterPro" id="IPR032808">
    <property type="entry name" value="DoxX"/>
</dbReference>
<evidence type="ECO:0000256" key="2">
    <source>
        <dbReference type="ARBA" id="ARBA00022692"/>
    </source>
</evidence>
<dbReference type="Pfam" id="PF07681">
    <property type="entry name" value="DoxX"/>
    <property type="match status" value="1"/>
</dbReference>
<evidence type="ECO:0000313" key="6">
    <source>
        <dbReference type="EMBL" id="MDR7329621.1"/>
    </source>
</evidence>
<proteinExistence type="predicted"/>
<evidence type="ECO:0000313" key="7">
    <source>
        <dbReference type="Proteomes" id="UP001180840"/>
    </source>
</evidence>
<sequence>MRIYRAVIRVLVGVTFVLGGVHLILGQTSPGAYAAFADTTLLPWLADLWRGFGMDNIGWLTISLAGYEIACGLGLAFRPTLRPAAWGILAFLVFITVVGYGYPTASPLEDVLKNRLATAVLALLVLPLTFRSPRA</sequence>
<name>A0ABU1ZXH6_9CORY</name>